<gene>
    <name evidence="2" type="ORF">PAC_15637</name>
</gene>
<reference evidence="2 3" key="1">
    <citation type="submission" date="2016-03" db="EMBL/GenBank/DDBJ databases">
        <authorList>
            <person name="Ploux O."/>
        </authorList>
    </citation>
    <scope>NUCLEOTIDE SEQUENCE [LARGE SCALE GENOMIC DNA]</scope>
    <source>
        <strain evidence="2 3">UAMH 11012</strain>
    </source>
</reference>
<feature type="region of interest" description="Disordered" evidence="1">
    <location>
        <begin position="301"/>
        <end position="323"/>
    </location>
</feature>
<dbReference type="STRING" id="576137.A0A1L7XLC1"/>
<proteinExistence type="predicted"/>
<evidence type="ECO:0000256" key="1">
    <source>
        <dbReference type="SAM" id="MobiDB-lite"/>
    </source>
</evidence>
<dbReference type="OrthoDB" id="4760831at2759"/>
<feature type="region of interest" description="Disordered" evidence="1">
    <location>
        <begin position="368"/>
        <end position="400"/>
    </location>
</feature>
<name>A0A1L7XLC1_9HELO</name>
<organism evidence="2 3">
    <name type="scientific">Phialocephala subalpina</name>
    <dbReference type="NCBI Taxonomy" id="576137"/>
    <lineage>
        <taxon>Eukaryota</taxon>
        <taxon>Fungi</taxon>
        <taxon>Dikarya</taxon>
        <taxon>Ascomycota</taxon>
        <taxon>Pezizomycotina</taxon>
        <taxon>Leotiomycetes</taxon>
        <taxon>Helotiales</taxon>
        <taxon>Mollisiaceae</taxon>
        <taxon>Phialocephala</taxon>
        <taxon>Phialocephala fortinii species complex</taxon>
    </lineage>
</organism>
<dbReference type="Proteomes" id="UP000184330">
    <property type="component" value="Unassembled WGS sequence"/>
</dbReference>
<protein>
    <submittedName>
        <fullName evidence="2">Uncharacterized protein</fullName>
    </submittedName>
</protein>
<evidence type="ECO:0000313" key="2">
    <source>
        <dbReference type="EMBL" id="CZR65737.1"/>
    </source>
</evidence>
<accession>A0A1L7XLC1</accession>
<sequence>MGSEKVRVAGSEASLERRRSHSASGSPDSPEIDDDLRPRKRTPLSFRDLDRMNEHICLKDFEKNLQKAANAIFPDNQTIKYTNVDVLLLSWAAEDPKLPVSLEIQELANTFSNLYGYKVEKWLIPAENSHNCLQGKILQFLGADEVDHLKIVIPSKANTLDRPLTVIAFMTAIKIGARLLDGQAFKAEYAHQMRVTGSRSSLRLAFNVIANGSANTRYLYNAIFSYIQGWRIEDSYFKKPPVHLILTQNPKLPRSICRGKLRKVEAGSIGRHLPPTTSSTDQEPLIAEPLQPVPLSISETLDASSSSAVKSEDPTPGTSLSPQVQLPEWPRLLLSIRFTEDVKAFNLLTELFGEWLRSMPAMASTVKVESKPSYTPEPITKSSPRSKSKPHGTMDSPFDSFHDHEKRVLIAEALKESLAPIDELYGLLVQDGGVPDWDNMSLPPGRTLTQCRRAFESIADKFLISSSLATPPS</sequence>
<dbReference type="AlphaFoldDB" id="A0A1L7XLC1"/>
<feature type="region of interest" description="Disordered" evidence="1">
    <location>
        <begin position="1"/>
        <end position="44"/>
    </location>
</feature>
<dbReference type="EMBL" id="FJOG01000032">
    <property type="protein sequence ID" value="CZR65737.1"/>
    <property type="molecule type" value="Genomic_DNA"/>
</dbReference>
<evidence type="ECO:0000313" key="3">
    <source>
        <dbReference type="Proteomes" id="UP000184330"/>
    </source>
</evidence>
<keyword evidence="3" id="KW-1185">Reference proteome</keyword>